<protein>
    <submittedName>
        <fullName evidence="7">Chaperone protein DnaJ</fullName>
    </submittedName>
</protein>
<keyword evidence="4" id="KW-0802">TPR repeat</keyword>
<evidence type="ECO:0000256" key="5">
    <source>
        <dbReference type="SAM" id="SignalP"/>
    </source>
</evidence>
<evidence type="ECO:0000259" key="6">
    <source>
        <dbReference type="PROSITE" id="PS50076"/>
    </source>
</evidence>
<dbReference type="Gene3D" id="1.25.40.10">
    <property type="entry name" value="Tetratricopeptide repeat domain"/>
    <property type="match status" value="1"/>
</dbReference>
<reference evidence="7 8" key="1">
    <citation type="submission" date="2018-10" db="EMBL/GenBank/DDBJ databases">
        <title>Complete genome sequence of Malassezia restricta CBS 7877.</title>
        <authorList>
            <person name="Morand S.C."/>
            <person name="Bertignac M."/>
            <person name="Iltis A."/>
            <person name="Kolder I."/>
            <person name="Pirovano W."/>
            <person name="Jourdain R."/>
            <person name="Clavaud C."/>
        </authorList>
    </citation>
    <scope>NUCLEOTIDE SEQUENCE [LARGE SCALE GENOMIC DNA]</scope>
    <source>
        <strain evidence="7 8">CBS 7877</strain>
    </source>
</reference>
<proteinExistence type="predicted"/>
<evidence type="ECO:0000313" key="8">
    <source>
        <dbReference type="Proteomes" id="UP000269793"/>
    </source>
</evidence>
<dbReference type="VEuPathDB" id="FungiDB:DNF11_0013"/>
<dbReference type="GO" id="GO:0005783">
    <property type="term" value="C:endoplasmic reticulum"/>
    <property type="evidence" value="ECO:0007669"/>
    <property type="project" value="UniProtKB-SubCell"/>
</dbReference>
<feature type="signal peptide" evidence="5">
    <location>
        <begin position="1"/>
        <end position="20"/>
    </location>
</feature>
<dbReference type="PROSITE" id="PS50076">
    <property type="entry name" value="DNAJ_2"/>
    <property type="match status" value="1"/>
</dbReference>
<evidence type="ECO:0000313" key="7">
    <source>
        <dbReference type="EMBL" id="AYO40963.1"/>
    </source>
</evidence>
<dbReference type="GO" id="GO:0034975">
    <property type="term" value="P:protein folding in endoplasmic reticulum"/>
    <property type="evidence" value="ECO:0007669"/>
    <property type="project" value="TreeGrafter"/>
</dbReference>
<dbReference type="InterPro" id="IPR051727">
    <property type="entry name" value="DnaJ_C3_Co-chaperones"/>
</dbReference>
<feature type="repeat" description="TPR" evidence="4">
    <location>
        <begin position="25"/>
        <end position="58"/>
    </location>
</feature>
<dbReference type="InterPro" id="IPR011990">
    <property type="entry name" value="TPR-like_helical_dom_sf"/>
</dbReference>
<dbReference type="Pfam" id="PF13432">
    <property type="entry name" value="TPR_16"/>
    <property type="match status" value="1"/>
</dbReference>
<evidence type="ECO:0000256" key="2">
    <source>
        <dbReference type="ARBA" id="ARBA00022729"/>
    </source>
</evidence>
<dbReference type="OrthoDB" id="1726119at2759"/>
<dbReference type="AlphaFoldDB" id="A0A3G2RYV8"/>
<dbReference type="InterPro" id="IPR001623">
    <property type="entry name" value="DnaJ_domain"/>
</dbReference>
<dbReference type="PRINTS" id="PR00625">
    <property type="entry name" value="JDOMAIN"/>
</dbReference>
<dbReference type="Pfam" id="PF00226">
    <property type="entry name" value="DnaJ"/>
    <property type="match status" value="1"/>
</dbReference>
<dbReference type="EMBL" id="CP033148">
    <property type="protein sequence ID" value="AYO40963.1"/>
    <property type="molecule type" value="Genomic_DNA"/>
</dbReference>
<dbReference type="InterPro" id="IPR036869">
    <property type="entry name" value="J_dom_sf"/>
</dbReference>
<gene>
    <name evidence="7" type="primary">DnaJ</name>
    <name evidence="7" type="ORF">DNF11_0013</name>
</gene>
<dbReference type="STRING" id="425264.A0A3G2RYV8"/>
<evidence type="ECO:0000256" key="4">
    <source>
        <dbReference type="PROSITE-ProRule" id="PRU00339"/>
    </source>
</evidence>
<dbReference type="PANTHER" id="PTHR44140">
    <property type="entry name" value="LD25575P"/>
    <property type="match status" value="1"/>
</dbReference>
<keyword evidence="2 5" id="KW-0732">Signal</keyword>
<organism evidence="7 8">
    <name type="scientific">Malassezia restricta (strain ATCC 96810 / NBRC 103918 / CBS 7877)</name>
    <name type="common">Seborrheic dermatitis infection agent</name>
    <dbReference type="NCBI Taxonomy" id="425264"/>
    <lineage>
        <taxon>Eukaryota</taxon>
        <taxon>Fungi</taxon>
        <taxon>Dikarya</taxon>
        <taxon>Basidiomycota</taxon>
        <taxon>Ustilaginomycotina</taxon>
        <taxon>Malasseziomycetes</taxon>
        <taxon>Malasseziales</taxon>
        <taxon>Malasseziaceae</taxon>
        <taxon>Malassezia</taxon>
    </lineage>
</organism>
<dbReference type="SMART" id="SM00271">
    <property type="entry name" value="DnaJ"/>
    <property type="match status" value="1"/>
</dbReference>
<evidence type="ECO:0000256" key="3">
    <source>
        <dbReference type="ARBA" id="ARBA00022824"/>
    </source>
</evidence>
<name>A0A3G2RYV8_MALR7</name>
<evidence type="ECO:0000256" key="1">
    <source>
        <dbReference type="ARBA" id="ARBA00004240"/>
    </source>
</evidence>
<dbReference type="SUPFAM" id="SSF48452">
    <property type="entry name" value="TPR-like"/>
    <property type="match status" value="2"/>
</dbReference>
<dbReference type="SMART" id="SM00028">
    <property type="entry name" value="TPR"/>
    <property type="match status" value="5"/>
</dbReference>
<keyword evidence="8" id="KW-1185">Reference proteome</keyword>
<accession>A0A3G2RYV8</accession>
<feature type="domain" description="J" evidence="6">
    <location>
        <begin position="414"/>
        <end position="475"/>
    </location>
</feature>
<dbReference type="Gene3D" id="1.10.287.110">
    <property type="entry name" value="DnaJ domain"/>
    <property type="match status" value="1"/>
</dbReference>
<dbReference type="GO" id="GO:0051787">
    <property type="term" value="F:misfolded protein binding"/>
    <property type="evidence" value="ECO:0007669"/>
    <property type="project" value="TreeGrafter"/>
</dbReference>
<feature type="chain" id="PRO_5018168198" evidence="5">
    <location>
        <begin position="21"/>
        <end position="521"/>
    </location>
</feature>
<dbReference type="PROSITE" id="PS50005">
    <property type="entry name" value="TPR"/>
    <property type="match status" value="1"/>
</dbReference>
<dbReference type="SUPFAM" id="SSF46565">
    <property type="entry name" value="Chaperone J-domain"/>
    <property type="match status" value="1"/>
</dbReference>
<comment type="subcellular location">
    <subcellularLocation>
        <location evidence="1">Endoplasmic reticulum</location>
    </subcellularLocation>
</comment>
<dbReference type="CDD" id="cd06257">
    <property type="entry name" value="DnaJ"/>
    <property type="match status" value="1"/>
</dbReference>
<dbReference type="GO" id="GO:0051087">
    <property type="term" value="F:protein-folding chaperone binding"/>
    <property type="evidence" value="ECO:0007669"/>
    <property type="project" value="TreeGrafter"/>
</dbReference>
<dbReference type="InterPro" id="IPR019734">
    <property type="entry name" value="TPR_rpt"/>
</dbReference>
<keyword evidence="3" id="KW-0256">Endoplasmic reticulum</keyword>
<dbReference type="PANTHER" id="PTHR44140:SF2">
    <property type="entry name" value="LD25575P"/>
    <property type="match status" value="1"/>
</dbReference>
<sequence length="521" mass="59026">MMSLWQFTALAFLALLLVKAEEISASDWLKRANAALTSYDYAGALEAFDHAVELDPQSYLTYFRRSTAHQALGRTKSALQDLETTVKYNPTFGKAYLQRARIELREGDFDLAQKTLKNMEKHKAKSLEKDKDQADDLYEDIKRADSLQKRLEIAHSRSADECVKLADELLKLAPNSITARKQRAECSLARGNLDMATTDWARLARMSPSPELQLRLSLISYYILGTRDSQMQDAGLAHLKACLHDDPENKQCIRAHKQLRKIDKALNKARGFSDDSKWTAVISALKGAKVGGPTVYEEVEKVLQDASSSGILPEAISNPTARSELLHEISGLYCKSYIEQDLIRKAMPWCEKLEKVDPSNEYVLMAKGEQQMNDQNYEEAVRLFSQAAEHSENHSVRQRLVKAQKLLKQSKTKDYYKVLGVSRDADERTIKKAYRRLAREHHPDKGGDQEKMTQINEAFGVLGNAELRERYDNGDDPNDPTGGQHASYEDMFAHGAHPFAQFFQQAHFQYGGGAHDFHFDF</sequence>
<dbReference type="Proteomes" id="UP000269793">
    <property type="component" value="Chromosome I"/>
</dbReference>